<feature type="region of interest" description="Disordered" evidence="1">
    <location>
        <begin position="293"/>
        <end position="330"/>
    </location>
</feature>
<evidence type="ECO:0000256" key="1">
    <source>
        <dbReference type="SAM" id="MobiDB-lite"/>
    </source>
</evidence>
<evidence type="ECO:0000313" key="2">
    <source>
        <dbReference type="EMBL" id="KIL54141.1"/>
    </source>
</evidence>
<gene>
    <name evidence="2" type="ORF">M378DRAFT_93083</name>
</gene>
<protein>
    <submittedName>
        <fullName evidence="2">Uncharacterized protein</fullName>
    </submittedName>
</protein>
<keyword evidence="3" id="KW-1185">Reference proteome</keyword>
<reference evidence="2 3" key="1">
    <citation type="submission" date="2014-04" db="EMBL/GenBank/DDBJ databases">
        <title>Evolutionary Origins and Diversification of the Mycorrhizal Mutualists.</title>
        <authorList>
            <consortium name="DOE Joint Genome Institute"/>
            <consortium name="Mycorrhizal Genomics Consortium"/>
            <person name="Kohler A."/>
            <person name="Kuo A."/>
            <person name="Nagy L.G."/>
            <person name="Floudas D."/>
            <person name="Copeland A."/>
            <person name="Barry K.W."/>
            <person name="Cichocki N."/>
            <person name="Veneault-Fourrey C."/>
            <person name="LaButti K."/>
            <person name="Lindquist E.A."/>
            <person name="Lipzen A."/>
            <person name="Lundell T."/>
            <person name="Morin E."/>
            <person name="Murat C."/>
            <person name="Riley R."/>
            <person name="Ohm R."/>
            <person name="Sun H."/>
            <person name="Tunlid A."/>
            <person name="Henrissat B."/>
            <person name="Grigoriev I.V."/>
            <person name="Hibbett D.S."/>
            <person name="Martin F."/>
        </authorList>
    </citation>
    <scope>NUCLEOTIDE SEQUENCE [LARGE SCALE GENOMIC DNA]</scope>
    <source>
        <strain evidence="2 3">Koide BX008</strain>
    </source>
</reference>
<feature type="compositionally biased region" description="Low complexity" evidence="1">
    <location>
        <begin position="314"/>
        <end position="330"/>
    </location>
</feature>
<name>A0A0C2WC38_AMAMK</name>
<dbReference type="AlphaFoldDB" id="A0A0C2WC38"/>
<evidence type="ECO:0000313" key="3">
    <source>
        <dbReference type="Proteomes" id="UP000054549"/>
    </source>
</evidence>
<accession>A0A0C2WC38</accession>
<dbReference type="InParanoid" id="A0A0C2WC38"/>
<feature type="compositionally biased region" description="Polar residues" evidence="1">
    <location>
        <begin position="208"/>
        <end position="222"/>
    </location>
</feature>
<feature type="non-terminal residue" evidence="2">
    <location>
        <position position="330"/>
    </location>
</feature>
<dbReference type="STRING" id="946122.A0A0C2WC38"/>
<dbReference type="HOGENOM" id="CLU_018255_0_0_1"/>
<organism evidence="2 3">
    <name type="scientific">Amanita muscaria (strain Koide BX008)</name>
    <dbReference type="NCBI Taxonomy" id="946122"/>
    <lineage>
        <taxon>Eukaryota</taxon>
        <taxon>Fungi</taxon>
        <taxon>Dikarya</taxon>
        <taxon>Basidiomycota</taxon>
        <taxon>Agaricomycotina</taxon>
        <taxon>Agaricomycetes</taxon>
        <taxon>Agaricomycetidae</taxon>
        <taxon>Agaricales</taxon>
        <taxon>Pluteineae</taxon>
        <taxon>Amanitaceae</taxon>
        <taxon>Amanita</taxon>
    </lineage>
</organism>
<sequence>MPANEITLFAKFEQDNPSKLPTLTEGKITPQTLYRFEKGCQRYFLIKNVAGDAEKIVRTTAGIRDPAIMAWAESNNLRFATLPFADFLKELRERALDTDWETDIRREMALSKYSLNTDFQNWADNIIFLNCLLHDSTKKYDEKGLLELLQTNLDADLDREVRAPRSQIRSDTIKHWIEDVRRLAETARRDIKRLREFAEEAHQRSAKRQSATSVSKGSRPFSNMTNVVAQQPWAPGAGMQKLTWEERDLLREHEGCYKCREFYVEHVSSTCPTGFPDARTYVPLTKAMAMEAKRKKEARGGRATGSTLPTAGTSSRASSSRVAAIVSRSP</sequence>
<proteinExistence type="predicted"/>
<dbReference type="EMBL" id="KN818919">
    <property type="protein sequence ID" value="KIL54141.1"/>
    <property type="molecule type" value="Genomic_DNA"/>
</dbReference>
<feature type="region of interest" description="Disordered" evidence="1">
    <location>
        <begin position="202"/>
        <end position="222"/>
    </location>
</feature>
<dbReference type="OrthoDB" id="2369050at2759"/>
<dbReference type="Proteomes" id="UP000054549">
    <property type="component" value="Unassembled WGS sequence"/>
</dbReference>
<feature type="compositionally biased region" description="Polar residues" evidence="1">
    <location>
        <begin position="304"/>
        <end position="313"/>
    </location>
</feature>